<name>A0A369CGB9_9GAMM</name>
<organism evidence="1 2">
    <name type="scientific">Thioalbus denitrificans</name>
    <dbReference type="NCBI Taxonomy" id="547122"/>
    <lineage>
        <taxon>Bacteria</taxon>
        <taxon>Pseudomonadati</taxon>
        <taxon>Pseudomonadota</taxon>
        <taxon>Gammaproteobacteria</taxon>
        <taxon>Chromatiales</taxon>
        <taxon>Ectothiorhodospiraceae</taxon>
        <taxon>Thioalbus</taxon>
    </lineage>
</organism>
<evidence type="ECO:0000313" key="2">
    <source>
        <dbReference type="Proteomes" id="UP000252707"/>
    </source>
</evidence>
<proteinExistence type="predicted"/>
<gene>
    <name evidence="1" type="ORF">DFQ59_102650</name>
</gene>
<accession>A0A369CGB9</accession>
<protein>
    <submittedName>
        <fullName evidence="1">Uncharacterized protein</fullName>
    </submittedName>
</protein>
<reference evidence="1 2" key="1">
    <citation type="submission" date="2018-07" db="EMBL/GenBank/DDBJ databases">
        <title>Genomic Encyclopedia of Type Strains, Phase IV (KMG-IV): sequencing the most valuable type-strain genomes for metagenomic binning, comparative biology and taxonomic classification.</title>
        <authorList>
            <person name="Goeker M."/>
        </authorList>
    </citation>
    <scope>NUCLEOTIDE SEQUENCE [LARGE SCALE GENOMIC DNA]</scope>
    <source>
        <strain evidence="1 2">DSM 26407</strain>
    </source>
</reference>
<dbReference type="EMBL" id="QPJY01000002">
    <property type="protein sequence ID" value="RCX32288.1"/>
    <property type="molecule type" value="Genomic_DNA"/>
</dbReference>
<dbReference type="Proteomes" id="UP000252707">
    <property type="component" value="Unassembled WGS sequence"/>
</dbReference>
<keyword evidence="2" id="KW-1185">Reference proteome</keyword>
<sequence>MFCLLGLPGTAAADSLCNPSQLRQIPVRSAAALPAEGFVQRVKGMNEAGREKVIRSELLAGNLPRFLRRLTPVTLNGKGADGRPVEVTLCVLPDYLAIGSDQDFLRIPMGLETALVVADRFGFVLPTAKIVDAIYRQAAVKLPPQPLPPGSRMRTTAYYLDHEQRVEAQMQERTAAPGALIAGHKKDLVITERLRRIPGRVAIYGWHRTNGKPIQPLSTVHGARYADYSHGVRLVSDVAYVDGEPRPLVRLLEDPRLAPVLNDEGPIPELDRLIAALGPAKAEQLASLPVSTSQLR</sequence>
<comment type="caution">
    <text evidence="1">The sequence shown here is derived from an EMBL/GenBank/DDBJ whole genome shotgun (WGS) entry which is preliminary data.</text>
</comment>
<dbReference type="AlphaFoldDB" id="A0A369CGB9"/>
<evidence type="ECO:0000313" key="1">
    <source>
        <dbReference type="EMBL" id="RCX32288.1"/>
    </source>
</evidence>